<evidence type="ECO:0000313" key="12">
    <source>
        <dbReference type="Proteomes" id="UP001606305"/>
    </source>
</evidence>
<keyword evidence="5 7" id="KW-0472">Membrane</keyword>
<dbReference type="PANTHER" id="PTHR32234">
    <property type="entry name" value="THIOL:DISULFIDE INTERCHANGE PROTEIN DSBD"/>
    <property type="match status" value="1"/>
</dbReference>
<dbReference type="CDD" id="cd02953">
    <property type="entry name" value="DsbDgamma"/>
    <property type="match status" value="1"/>
</dbReference>
<dbReference type="InterPro" id="IPR036249">
    <property type="entry name" value="Thioredoxin-like_sf"/>
</dbReference>
<feature type="transmembrane region" description="Helical" evidence="7">
    <location>
        <begin position="343"/>
        <end position="365"/>
    </location>
</feature>
<keyword evidence="2 7" id="KW-0812">Transmembrane</keyword>
<feature type="transmembrane region" description="Helical" evidence="7">
    <location>
        <begin position="497"/>
        <end position="515"/>
    </location>
</feature>
<evidence type="ECO:0000256" key="8">
    <source>
        <dbReference type="SAM" id="SignalP"/>
    </source>
</evidence>
<evidence type="ECO:0000256" key="4">
    <source>
        <dbReference type="ARBA" id="ARBA00022989"/>
    </source>
</evidence>
<dbReference type="InterPro" id="IPR035671">
    <property type="entry name" value="DsbD_gamma"/>
</dbReference>
<dbReference type="InterPro" id="IPR003834">
    <property type="entry name" value="Cyt_c_assmbl_TM_dom"/>
</dbReference>
<keyword evidence="4 7" id="KW-1133">Transmembrane helix</keyword>
<sequence>MLPILRLALPALLAAPLLTLAAPPEASTDHVQARLVSSLATVAPGQRFTVALTQDIKPHWHTYWLNPGDSGQATTIDWTGTQAGAIQWPTPSIQAIGPIVNYGYEGRAALLVELTVPADAKPGARFQPGAAVKWLVCKDVCIPEDVSLGLDLPVVGSAAEAKAGADAAQIEEWRRAIPQPAPFAVQIKPAPQGVQLSGETTGISKAYFFADTWGAVAHSAPQPLKAEGGGWALEIPAGDEPVPAGKPLSGVLVLTSAAGEQAWAVSTTMPAGAGKGPGAADLTAPAAAVEPAAPPPSELGLLPALALALVGGLILNLMPCVFPVLSIKALALVNQGNHKAEGLAYTAGVLGSFAALAAVLIALRAGGQQVGWGFQFHSPVFVLVVAYLLFLVGLSLSGLFEIGGSFTGMGSSLAAKQGLAGSFFTGVLAAVVATPCTAPFMGAALAFALSQPAAVMLAVFLALGLGLALPFLVLAFWPAAQRWLPRPGAWMDRFKQALAFPMYAAVVWLLWVLAQQAGPDGVALALGGLVLMAFGLWWRHASGASAVGTIAAVASVVLALGASTWIKPVAADVRAESSTEAYSAERLAELRAQNKPVFVNLTASWCISCLVNERVALSRPEVKEAFAKAGITYLKGDWTREDPKITAVLKAHGRSGVPLYLYYAPGAAEAQVLPQILTPGLVIEAVSPPPSLPGVSHDLASPQPARRPDLARTGPRRRHRRRARAGLHGHGRRRQDRQPG</sequence>
<feature type="transmembrane region" description="Helical" evidence="7">
    <location>
        <begin position="521"/>
        <end position="538"/>
    </location>
</feature>
<feature type="transmembrane region" description="Helical" evidence="7">
    <location>
        <begin position="545"/>
        <end position="566"/>
    </location>
</feature>
<evidence type="ECO:0000256" key="3">
    <source>
        <dbReference type="ARBA" id="ARBA00022748"/>
    </source>
</evidence>
<dbReference type="InterPro" id="IPR028250">
    <property type="entry name" value="DsbDN"/>
</dbReference>
<feature type="transmembrane region" description="Helical" evidence="7">
    <location>
        <begin position="380"/>
        <end position="402"/>
    </location>
</feature>
<comment type="subcellular location">
    <subcellularLocation>
        <location evidence="1">Membrane</location>
        <topology evidence="1">Multi-pass membrane protein</topology>
    </subcellularLocation>
</comment>
<protein>
    <submittedName>
        <fullName evidence="11">Protein-disulfide reductase DsbD family protein</fullName>
    </submittedName>
</protein>
<evidence type="ECO:0000256" key="6">
    <source>
        <dbReference type="SAM" id="MobiDB-lite"/>
    </source>
</evidence>
<feature type="domain" description="Cytochrome C biogenesis protein transmembrane" evidence="9">
    <location>
        <begin position="304"/>
        <end position="510"/>
    </location>
</feature>
<dbReference type="EMBL" id="JBIGIA010000011">
    <property type="protein sequence ID" value="MFG6458161.1"/>
    <property type="molecule type" value="Genomic_DNA"/>
</dbReference>
<feature type="chain" id="PRO_5047503409" evidence="8">
    <location>
        <begin position="22"/>
        <end position="740"/>
    </location>
</feature>
<evidence type="ECO:0000256" key="2">
    <source>
        <dbReference type="ARBA" id="ARBA00022692"/>
    </source>
</evidence>
<keyword evidence="12" id="KW-1185">Reference proteome</keyword>
<keyword evidence="3" id="KW-0201">Cytochrome c-type biogenesis</keyword>
<evidence type="ECO:0000256" key="7">
    <source>
        <dbReference type="SAM" id="Phobius"/>
    </source>
</evidence>
<evidence type="ECO:0000259" key="10">
    <source>
        <dbReference type="Pfam" id="PF11412"/>
    </source>
</evidence>
<feature type="region of interest" description="Disordered" evidence="6">
    <location>
        <begin position="693"/>
        <end position="740"/>
    </location>
</feature>
<feature type="transmembrane region" description="Helical" evidence="7">
    <location>
        <begin position="423"/>
        <end position="449"/>
    </location>
</feature>
<accession>A0ABW7G8B9</accession>
<feature type="domain" description="Thiol:disulfide interchange protein DsbD N-terminal" evidence="10">
    <location>
        <begin position="42"/>
        <end position="147"/>
    </location>
</feature>
<dbReference type="Gene3D" id="3.40.30.10">
    <property type="entry name" value="Glutaredoxin"/>
    <property type="match status" value="1"/>
</dbReference>
<gene>
    <name evidence="11" type="ORF">ACG00X_15085</name>
</gene>
<evidence type="ECO:0000313" key="11">
    <source>
        <dbReference type="EMBL" id="MFG6458161.1"/>
    </source>
</evidence>
<dbReference type="Pfam" id="PF11412">
    <property type="entry name" value="DsbD_N"/>
    <property type="match status" value="1"/>
</dbReference>
<dbReference type="Proteomes" id="UP001606305">
    <property type="component" value="Unassembled WGS sequence"/>
</dbReference>
<feature type="transmembrane region" description="Helical" evidence="7">
    <location>
        <begin position="304"/>
        <end position="331"/>
    </location>
</feature>
<dbReference type="Pfam" id="PF13899">
    <property type="entry name" value="Thioredoxin_7"/>
    <property type="match status" value="1"/>
</dbReference>
<feature type="compositionally biased region" description="Basic residues" evidence="6">
    <location>
        <begin position="714"/>
        <end position="740"/>
    </location>
</feature>
<dbReference type="Pfam" id="PF02683">
    <property type="entry name" value="DsbD_TM"/>
    <property type="match status" value="1"/>
</dbReference>
<proteinExistence type="predicted"/>
<organism evidence="11 12">
    <name type="scientific">Pelomonas nitida</name>
    <dbReference type="NCBI Taxonomy" id="3299027"/>
    <lineage>
        <taxon>Bacteria</taxon>
        <taxon>Pseudomonadati</taxon>
        <taxon>Pseudomonadota</taxon>
        <taxon>Betaproteobacteria</taxon>
        <taxon>Burkholderiales</taxon>
        <taxon>Sphaerotilaceae</taxon>
        <taxon>Roseateles</taxon>
    </lineage>
</organism>
<keyword evidence="8" id="KW-0732">Signal</keyword>
<evidence type="ECO:0000256" key="1">
    <source>
        <dbReference type="ARBA" id="ARBA00004141"/>
    </source>
</evidence>
<evidence type="ECO:0000256" key="5">
    <source>
        <dbReference type="ARBA" id="ARBA00023136"/>
    </source>
</evidence>
<dbReference type="RefSeq" id="WP_394489016.1">
    <property type="nucleotide sequence ID" value="NZ_JBIGIA010000011.1"/>
</dbReference>
<dbReference type="PANTHER" id="PTHR32234:SF3">
    <property type="entry name" value="SUPPRESSION OF COPPER SENSITIVITY PROTEIN"/>
    <property type="match status" value="1"/>
</dbReference>
<dbReference type="SUPFAM" id="SSF52833">
    <property type="entry name" value="Thioredoxin-like"/>
    <property type="match status" value="1"/>
</dbReference>
<comment type="caution">
    <text evidence="11">The sequence shown here is derived from an EMBL/GenBank/DDBJ whole genome shotgun (WGS) entry which is preliminary data.</text>
</comment>
<evidence type="ECO:0000259" key="9">
    <source>
        <dbReference type="Pfam" id="PF02683"/>
    </source>
</evidence>
<feature type="transmembrane region" description="Helical" evidence="7">
    <location>
        <begin position="455"/>
        <end position="477"/>
    </location>
</feature>
<name>A0ABW7G8B9_9BURK</name>
<feature type="signal peptide" evidence="8">
    <location>
        <begin position="1"/>
        <end position="21"/>
    </location>
</feature>
<reference evidence="11 12" key="1">
    <citation type="submission" date="2024-09" db="EMBL/GenBank/DDBJ databases">
        <title>Novel species of the genus Pelomonas and Roseateles isolated from streams.</title>
        <authorList>
            <person name="Lu H."/>
        </authorList>
    </citation>
    <scope>NUCLEOTIDE SEQUENCE [LARGE SCALE GENOMIC DNA]</scope>
    <source>
        <strain evidence="11 12">BYS96W</strain>
    </source>
</reference>